<evidence type="ECO:0000256" key="1">
    <source>
        <dbReference type="SAM" id="SignalP"/>
    </source>
</evidence>
<organism evidence="2 3">
    <name type="scientific">Sinomonas terricola</name>
    <dbReference type="NCBI Taxonomy" id="3110330"/>
    <lineage>
        <taxon>Bacteria</taxon>
        <taxon>Bacillati</taxon>
        <taxon>Actinomycetota</taxon>
        <taxon>Actinomycetes</taxon>
        <taxon>Micrococcales</taxon>
        <taxon>Micrococcaceae</taxon>
        <taxon>Sinomonas</taxon>
    </lineage>
</organism>
<sequence length="55" mass="5316">MDAAGAATAAVAAAAVATPVAAKAAPSTAAAARFVLVFMVLRSGARGTCQNERVL</sequence>
<feature type="signal peptide" evidence="1">
    <location>
        <begin position="1"/>
        <end position="24"/>
    </location>
</feature>
<reference evidence="2 3" key="1">
    <citation type="submission" date="2023-12" db="EMBL/GenBank/DDBJ databases">
        <title>Sinomonas terricola sp. nov, isolated from litchi orchard soil in Guangdong, PR China.</title>
        <authorList>
            <person name="Jiaxin W."/>
            <person name="Yang Z."/>
            <person name="Honghui Z."/>
        </authorList>
    </citation>
    <scope>NUCLEOTIDE SEQUENCE [LARGE SCALE GENOMIC DNA]</scope>
    <source>
        <strain evidence="2 3">JGH33</strain>
    </source>
</reference>
<comment type="caution">
    <text evidence="2">The sequence shown here is derived from an EMBL/GenBank/DDBJ whole genome shotgun (WGS) entry which is preliminary data.</text>
</comment>
<evidence type="ECO:0008006" key="4">
    <source>
        <dbReference type="Google" id="ProtNLM"/>
    </source>
</evidence>
<evidence type="ECO:0000313" key="2">
    <source>
        <dbReference type="EMBL" id="MEA5455887.1"/>
    </source>
</evidence>
<name>A0ABU5T896_9MICC</name>
<proteinExistence type="predicted"/>
<protein>
    <recommendedName>
        <fullName evidence="4">Secreted protein</fullName>
    </recommendedName>
</protein>
<accession>A0ABU5T896</accession>
<dbReference type="RefSeq" id="WP_323279778.1">
    <property type="nucleotide sequence ID" value="NZ_JAYGGQ010000011.1"/>
</dbReference>
<feature type="chain" id="PRO_5045844369" description="Secreted protein" evidence="1">
    <location>
        <begin position="25"/>
        <end position="55"/>
    </location>
</feature>
<keyword evidence="1" id="KW-0732">Signal</keyword>
<dbReference type="Proteomes" id="UP001304769">
    <property type="component" value="Unassembled WGS sequence"/>
</dbReference>
<keyword evidence="3" id="KW-1185">Reference proteome</keyword>
<dbReference type="EMBL" id="JAYGGQ010000011">
    <property type="protein sequence ID" value="MEA5455887.1"/>
    <property type="molecule type" value="Genomic_DNA"/>
</dbReference>
<gene>
    <name evidence="2" type="ORF">SPF06_14225</name>
</gene>
<evidence type="ECO:0000313" key="3">
    <source>
        <dbReference type="Proteomes" id="UP001304769"/>
    </source>
</evidence>